<evidence type="ECO:0000256" key="11">
    <source>
        <dbReference type="SAM" id="Phobius"/>
    </source>
</evidence>
<evidence type="ECO:0000256" key="1">
    <source>
        <dbReference type="ARBA" id="ARBA00004651"/>
    </source>
</evidence>
<dbReference type="PROSITE" id="PS00981">
    <property type="entry name" value="G_PROTEIN_RECEP_F3_3"/>
    <property type="match status" value="1"/>
</dbReference>
<keyword evidence="3 11" id="KW-0812">Transmembrane</keyword>
<evidence type="ECO:0000259" key="12">
    <source>
        <dbReference type="PROSITE" id="PS50259"/>
    </source>
</evidence>
<evidence type="ECO:0000256" key="6">
    <source>
        <dbReference type="ARBA" id="ARBA00023040"/>
    </source>
</evidence>
<keyword evidence="6" id="KW-0297">G-protein coupled receptor</keyword>
<dbReference type="SUPFAM" id="SSF53822">
    <property type="entry name" value="Periplasmic binding protein-like I"/>
    <property type="match status" value="1"/>
</dbReference>
<dbReference type="InterPro" id="IPR017978">
    <property type="entry name" value="GPCR_3_C"/>
</dbReference>
<dbReference type="InterPro" id="IPR017979">
    <property type="entry name" value="GPCR_3_CS"/>
</dbReference>
<dbReference type="AlphaFoldDB" id="A0A8T2JB14"/>
<keyword evidence="5 11" id="KW-1133">Transmembrane helix</keyword>
<evidence type="ECO:0000256" key="9">
    <source>
        <dbReference type="ARBA" id="ARBA00023180"/>
    </source>
</evidence>
<name>A0A8T2JB14_9PIPI</name>
<dbReference type="PANTHER" id="PTHR24061:SF621">
    <property type="entry name" value="EXTRACELLULAR CALCIUM-SENSING RECEPTOR"/>
    <property type="match status" value="1"/>
</dbReference>
<feature type="domain" description="G-protein coupled receptors family 3 profile" evidence="12">
    <location>
        <begin position="623"/>
        <end position="661"/>
    </location>
</feature>
<accession>A0A8T2JB14</accession>
<dbReference type="FunFam" id="3.40.50.2300:FF:000016">
    <property type="entry name" value="Taste 1 receptor member 2"/>
    <property type="match status" value="1"/>
</dbReference>
<keyword evidence="4" id="KW-0732">Signal</keyword>
<dbReference type="InterPro" id="IPR000068">
    <property type="entry name" value="GPCR_3_Ca_sens_rcpt-rel"/>
</dbReference>
<dbReference type="Pfam" id="PF00003">
    <property type="entry name" value="7tm_3"/>
    <property type="match status" value="1"/>
</dbReference>
<proteinExistence type="predicted"/>
<dbReference type="InterPro" id="IPR001828">
    <property type="entry name" value="ANF_lig-bd_rcpt"/>
</dbReference>
<evidence type="ECO:0000256" key="7">
    <source>
        <dbReference type="ARBA" id="ARBA00023136"/>
    </source>
</evidence>
<reference evidence="13" key="1">
    <citation type="thesis" date="2020" institute="ProQuest LLC" country="789 East Eisenhower Parkway, Ann Arbor, MI, USA">
        <title>Comparative Genomics and Chromosome Evolution.</title>
        <authorList>
            <person name="Mudd A.B."/>
        </authorList>
    </citation>
    <scope>NUCLEOTIDE SEQUENCE</scope>
    <source>
        <strain evidence="13">Female2</strain>
        <tissue evidence="13">Blood</tissue>
    </source>
</reference>
<feature type="transmembrane region" description="Helical" evidence="11">
    <location>
        <begin position="583"/>
        <end position="606"/>
    </location>
</feature>
<dbReference type="InterPro" id="IPR000337">
    <property type="entry name" value="GPCR_3"/>
</dbReference>
<sequence>MVTGDLLIGAVIPVHLDSVYPMVKFQEEPQPDICKMFLIQLYQHIQVLRYAVDEINKSPNLLPNTTLGFYVYDSCAVLKSELQGTLWMLTGLDQEIPNYCCRKSPPLTAIIGHSQSSYSILMAHILGLYKYPQISCTSTSSLLSDRSLFRSFFRTVPSDYFQSRGIAQLVLHFQWTWVGLLASKDDYGNEGVENIKKEIMKEGACVAFTVYLSTNMNYESIPNIVKMINESSSNVVIAFSADIYLIPILDEMVKQNITGKLFIASEAWSVSNVLSLSKYSTVLSGTMGLAIFSSKIPGFQDYLNSVNPTNTPGINWLRRFWEESFQCRFLYQTNFTVTPNNLEKPCTGTEDLKALQNSYNDVSALRSSYSIYTAVYVIAKALDDLTHCQSCSDLTNVEPWQKGKIFAVYTDFPSLRLQLLPYIKSVQLSLKNKRNFYFDKNGNPPAVYDILNWQPNPDGVMEQVKVGSYDTLNISGDVFNIDDSLVWWRTKNQQTGQCIVKAIDDLSYEDPLGIILAVTSLFSFFVSQFPFSSFIHYKSPPLWRANNYSVSCILLVSFIPFLSALTFHWLPPTSSLKKWTTPRVPYTIITIVTLVQLLLLLCWLSISPPFPQYNIESNRFHCSFLARRLPDNFNEAKLITFSMLAFLSVWVYFIPASLSARVSIKFSMENEDQIIDTSHSELRKPVDELANVFKNYISSSS</sequence>
<dbReference type="PRINTS" id="PR00248">
    <property type="entry name" value="GPCRMGR"/>
</dbReference>
<evidence type="ECO:0000313" key="14">
    <source>
        <dbReference type="Proteomes" id="UP000812440"/>
    </source>
</evidence>
<evidence type="ECO:0000256" key="2">
    <source>
        <dbReference type="ARBA" id="ARBA00022475"/>
    </source>
</evidence>
<evidence type="ECO:0000256" key="4">
    <source>
        <dbReference type="ARBA" id="ARBA00022729"/>
    </source>
</evidence>
<dbReference type="PANTHER" id="PTHR24061">
    <property type="entry name" value="CALCIUM-SENSING RECEPTOR-RELATED"/>
    <property type="match status" value="1"/>
</dbReference>
<feature type="transmembrane region" description="Helical" evidence="11">
    <location>
        <begin position="548"/>
        <end position="571"/>
    </location>
</feature>
<dbReference type="Gene3D" id="3.40.50.2300">
    <property type="match status" value="2"/>
</dbReference>
<evidence type="ECO:0000256" key="5">
    <source>
        <dbReference type="ARBA" id="ARBA00022989"/>
    </source>
</evidence>
<keyword evidence="7 11" id="KW-0472">Membrane</keyword>
<feature type="transmembrane region" description="Helical" evidence="11">
    <location>
        <begin position="512"/>
        <end position="536"/>
    </location>
</feature>
<dbReference type="OrthoDB" id="5984008at2759"/>
<evidence type="ECO:0000313" key="13">
    <source>
        <dbReference type="EMBL" id="KAG8441552.1"/>
    </source>
</evidence>
<keyword evidence="8" id="KW-0675">Receptor</keyword>
<dbReference type="EMBL" id="JAACNH010000006">
    <property type="protein sequence ID" value="KAG8441552.1"/>
    <property type="molecule type" value="Genomic_DNA"/>
</dbReference>
<evidence type="ECO:0000256" key="8">
    <source>
        <dbReference type="ARBA" id="ARBA00023170"/>
    </source>
</evidence>
<keyword evidence="10" id="KW-0807">Transducer</keyword>
<keyword evidence="2" id="KW-1003">Cell membrane</keyword>
<comment type="subcellular location">
    <subcellularLocation>
        <location evidence="1">Cell membrane</location>
        <topology evidence="1">Multi-pass membrane protein</topology>
    </subcellularLocation>
</comment>
<organism evidence="13 14">
    <name type="scientific">Hymenochirus boettgeri</name>
    <name type="common">Congo dwarf clawed frog</name>
    <dbReference type="NCBI Taxonomy" id="247094"/>
    <lineage>
        <taxon>Eukaryota</taxon>
        <taxon>Metazoa</taxon>
        <taxon>Chordata</taxon>
        <taxon>Craniata</taxon>
        <taxon>Vertebrata</taxon>
        <taxon>Euteleostomi</taxon>
        <taxon>Amphibia</taxon>
        <taxon>Batrachia</taxon>
        <taxon>Anura</taxon>
        <taxon>Pipoidea</taxon>
        <taxon>Pipidae</taxon>
        <taxon>Pipinae</taxon>
        <taxon>Hymenochirus</taxon>
    </lineage>
</organism>
<dbReference type="GO" id="GO:0005886">
    <property type="term" value="C:plasma membrane"/>
    <property type="evidence" value="ECO:0007669"/>
    <property type="project" value="UniProtKB-SubCell"/>
</dbReference>
<evidence type="ECO:0000256" key="3">
    <source>
        <dbReference type="ARBA" id="ARBA00022692"/>
    </source>
</evidence>
<keyword evidence="14" id="KW-1185">Reference proteome</keyword>
<comment type="caution">
    <text evidence="13">The sequence shown here is derived from an EMBL/GenBank/DDBJ whole genome shotgun (WGS) entry which is preliminary data.</text>
</comment>
<dbReference type="InterPro" id="IPR028082">
    <property type="entry name" value="Peripla_BP_I"/>
</dbReference>
<protein>
    <recommendedName>
        <fullName evidence="12">G-protein coupled receptors family 3 profile domain-containing protein</fullName>
    </recommendedName>
</protein>
<dbReference type="Pfam" id="PF01094">
    <property type="entry name" value="ANF_receptor"/>
    <property type="match status" value="1"/>
</dbReference>
<feature type="transmembrane region" description="Helical" evidence="11">
    <location>
        <begin position="638"/>
        <end position="658"/>
    </location>
</feature>
<dbReference type="GO" id="GO:0004930">
    <property type="term" value="F:G protein-coupled receptor activity"/>
    <property type="evidence" value="ECO:0007669"/>
    <property type="project" value="UniProtKB-KW"/>
</dbReference>
<keyword evidence="9" id="KW-0325">Glycoprotein</keyword>
<dbReference type="PRINTS" id="PR00592">
    <property type="entry name" value="CASENSINGR"/>
</dbReference>
<dbReference type="PROSITE" id="PS50259">
    <property type="entry name" value="G_PROTEIN_RECEP_F3_4"/>
    <property type="match status" value="1"/>
</dbReference>
<dbReference type="Proteomes" id="UP000812440">
    <property type="component" value="Chromosome 3"/>
</dbReference>
<gene>
    <name evidence="13" type="ORF">GDO86_007071</name>
</gene>
<evidence type="ECO:0000256" key="10">
    <source>
        <dbReference type="ARBA" id="ARBA00023224"/>
    </source>
</evidence>